<reference evidence="1" key="1">
    <citation type="submission" date="2015-10" db="EMBL/GenBank/DDBJ databases">
        <authorList>
            <person name="Regsiter A."/>
            <person name="william w."/>
        </authorList>
    </citation>
    <scope>NUCLEOTIDE SEQUENCE</scope>
    <source>
        <strain evidence="1">Montdore</strain>
    </source>
</reference>
<proteinExistence type="predicted"/>
<keyword evidence="2" id="KW-1185">Reference proteome</keyword>
<dbReference type="EMBL" id="LN890946">
    <property type="protein sequence ID" value="CUS15476.1"/>
    <property type="molecule type" value="Genomic_DNA"/>
</dbReference>
<accession>A0A292Q6R6</accession>
<dbReference type="AlphaFoldDB" id="A0A292Q6R6"/>
<protein>
    <submittedName>
        <fullName evidence="1">Uncharacterized protein</fullName>
    </submittedName>
</protein>
<name>A0A292Q6R6_9PEZI</name>
<organism evidence="1 2">
    <name type="scientific">Tuber aestivum</name>
    <name type="common">summer truffle</name>
    <dbReference type="NCBI Taxonomy" id="59557"/>
    <lineage>
        <taxon>Eukaryota</taxon>
        <taxon>Fungi</taxon>
        <taxon>Dikarya</taxon>
        <taxon>Ascomycota</taxon>
        <taxon>Pezizomycotina</taxon>
        <taxon>Pezizomycetes</taxon>
        <taxon>Pezizales</taxon>
        <taxon>Tuberaceae</taxon>
        <taxon>Tuber</taxon>
    </lineage>
</organism>
<dbReference type="Proteomes" id="UP001412239">
    <property type="component" value="Unassembled WGS sequence"/>
</dbReference>
<evidence type="ECO:0000313" key="1">
    <source>
        <dbReference type="EMBL" id="CUS15476.1"/>
    </source>
</evidence>
<gene>
    <name evidence="1" type="ORF">GSTUAT00000409001</name>
</gene>
<sequence length="268" mass="30098">MSSTTSPEFNRLARLSPLHPAGILEKAGIKVCIVGTAAVRHFGSNLLIGDLDLVIADYQFDLALSLLLGHGYCDIGLESCQSGMMPATDKPGDSLSRRLHFLPSSDIVVLSPASRWHLDITPDTTFLRRGDPYRFPHFHVYLQGDLLSTLYRHSLINIIDTLVCSGDGSLLIMYQYTIMVRLVEQEQELGALISPEDRFFVDFFLKQLVRAGKLKVLELRKCIMEGAISVEAARRIVPRPDLARKDIKEKYLRLRMERENDGSKKPAT</sequence>
<evidence type="ECO:0000313" key="2">
    <source>
        <dbReference type="Proteomes" id="UP001412239"/>
    </source>
</evidence>